<evidence type="ECO:0000256" key="10">
    <source>
        <dbReference type="ARBA" id="ARBA00032877"/>
    </source>
</evidence>
<evidence type="ECO:0000256" key="9">
    <source>
        <dbReference type="ARBA" id="ARBA00032235"/>
    </source>
</evidence>
<dbReference type="InterPro" id="IPR006171">
    <property type="entry name" value="TOPRIM_dom"/>
</dbReference>
<dbReference type="SMART" id="SM00437">
    <property type="entry name" value="TOP1Ac"/>
    <property type="match status" value="1"/>
</dbReference>
<dbReference type="Gene3D" id="1.10.290.10">
    <property type="entry name" value="Topoisomerase I, domain 4"/>
    <property type="match status" value="1"/>
</dbReference>
<dbReference type="SUPFAM" id="SSF56712">
    <property type="entry name" value="Prokaryotic type I DNA topoisomerase"/>
    <property type="match status" value="1"/>
</dbReference>
<gene>
    <name evidence="13" type="ORF">E5991_09055</name>
</gene>
<comment type="caution">
    <text evidence="13">The sequence shown here is derived from an EMBL/GenBank/DDBJ whole genome shotgun (WGS) entry which is preliminary data.</text>
</comment>
<keyword evidence="4" id="KW-0799">Topoisomerase</keyword>
<organism evidence="13 14">
    <name type="scientific">Bifidobacterium pseudolongum</name>
    <dbReference type="NCBI Taxonomy" id="1694"/>
    <lineage>
        <taxon>Bacteria</taxon>
        <taxon>Bacillati</taxon>
        <taxon>Actinomycetota</taxon>
        <taxon>Actinomycetes</taxon>
        <taxon>Bifidobacteriales</taxon>
        <taxon>Bifidobacteriaceae</taxon>
        <taxon>Bifidobacterium</taxon>
    </lineage>
</organism>
<dbReference type="InterPro" id="IPR013497">
    <property type="entry name" value="Topo_IA_cen"/>
</dbReference>
<evidence type="ECO:0000256" key="6">
    <source>
        <dbReference type="ARBA" id="ARBA00023235"/>
    </source>
</evidence>
<dbReference type="RefSeq" id="WP_136511748.1">
    <property type="nucleotide sequence ID" value="NZ_SSTF01000036.1"/>
</dbReference>
<dbReference type="PANTHER" id="PTHR11390">
    <property type="entry name" value="PROKARYOTIC DNA TOPOISOMERASE"/>
    <property type="match status" value="1"/>
</dbReference>
<evidence type="ECO:0000256" key="4">
    <source>
        <dbReference type="ARBA" id="ARBA00023029"/>
    </source>
</evidence>
<dbReference type="GO" id="GO:0006310">
    <property type="term" value="P:DNA recombination"/>
    <property type="evidence" value="ECO:0007669"/>
    <property type="project" value="TreeGrafter"/>
</dbReference>
<dbReference type="GO" id="GO:0006281">
    <property type="term" value="P:DNA repair"/>
    <property type="evidence" value="ECO:0007669"/>
    <property type="project" value="TreeGrafter"/>
</dbReference>
<dbReference type="InterPro" id="IPR013826">
    <property type="entry name" value="Topo_IA_cen_sub3"/>
</dbReference>
<dbReference type="GO" id="GO:0003677">
    <property type="term" value="F:DNA binding"/>
    <property type="evidence" value="ECO:0007669"/>
    <property type="project" value="UniProtKB-KW"/>
</dbReference>
<dbReference type="GO" id="GO:0043597">
    <property type="term" value="C:cytoplasmic replication fork"/>
    <property type="evidence" value="ECO:0007669"/>
    <property type="project" value="TreeGrafter"/>
</dbReference>
<dbReference type="Gene3D" id="1.10.460.10">
    <property type="entry name" value="Topoisomerase I, domain 2"/>
    <property type="match status" value="1"/>
</dbReference>
<feature type="region of interest" description="Disordered" evidence="11">
    <location>
        <begin position="427"/>
        <end position="478"/>
    </location>
</feature>
<dbReference type="EC" id="5.6.2.1" evidence="3"/>
<reference evidence="13 14" key="1">
    <citation type="submission" date="2019-04" db="EMBL/GenBank/DDBJ databases">
        <title>Microbes associate with the intestines of laboratory mice.</title>
        <authorList>
            <person name="Navarre W."/>
            <person name="Wong E."/>
            <person name="Huang K.C."/>
            <person name="Tropini C."/>
            <person name="Ng K."/>
            <person name="Yu B."/>
        </authorList>
    </citation>
    <scope>NUCLEOTIDE SEQUENCE [LARGE SCALE GENOMIC DNA]</scope>
    <source>
        <strain evidence="13 14">NM87_A27A</strain>
    </source>
</reference>
<dbReference type="InterPro" id="IPR023405">
    <property type="entry name" value="Topo_IA_core_domain"/>
</dbReference>
<accession>A0A4S4F5R6</accession>
<dbReference type="InterPro" id="IPR003601">
    <property type="entry name" value="Topo_IA_2"/>
</dbReference>
<dbReference type="SMART" id="SM00436">
    <property type="entry name" value="TOP1Bc"/>
    <property type="match status" value="1"/>
</dbReference>
<dbReference type="InterPro" id="IPR003602">
    <property type="entry name" value="Topo_IA_DNA-bd_dom"/>
</dbReference>
<dbReference type="GO" id="GO:0003917">
    <property type="term" value="F:DNA topoisomerase type I (single strand cut, ATP-independent) activity"/>
    <property type="evidence" value="ECO:0007669"/>
    <property type="project" value="UniProtKB-EC"/>
</dbReference>
<name>A0A4S4F5R6_9BIFI</name>
<evidence type="ECO:0000256" key="5">
    <source>
        <dbReference type="ARBA" id="ARBA00023125"/>
    </source>
</evidence>
<keyword evidence="6 13" id="KW-0413">Isomerase</keyword>
<dbReference type="Gene3D" id="2.70.20.10">
    <property type="entry name" value="Topoisomerase I, domain 3"/>
    <property type="match status" value="1"/>
</dbReference>
<dbReference type="PRINTS" id="PR00417">
    <property type="entry name" value="PRTPISMRASEI"/>
</dbReference>
<evidence type="ECO:0000256" key="1">
    <source>
        <dbReference type="ARBA" id="ARBA00000213"/>
    </source>
</evidence>
<dbReference type="CDD" id="cd03362">
    <property type="entry name" value="TOPRIM_TopoIA_TopoIII"/>
    <property type="match status" value="1"/>
</dbReference>
<evidence type="ECO:0000313" key="13">
    <source>
        <dbReference type="EMBL" id="THG24105.1"/>
    </source>
</evidence>
<dbReference type="InterPro" id="IPR025589">
    <property type="entry name" value="Toprim_C_rpt"/>
</dbReference>
<dbReference type="InterPro" id="IPR013824">
    <property type="entry name" value="Topo_IA_cen_sub1"/>
</dbReference>
<dbReference type="Pfam" id="PF01751">
    <property type="entry name" value="Toprim"/>
    <property type="match status" value="1"/>
</dbReference>
<dbReference type="Pfam" id="PF13342">
    <property type="entry name" value="Toprim_Crpt"/>
    <property type="match status" value="1"/>
</dbReference>
<dbReference type="PROSITE" id="PS52039">
    <property type="entry name" value="TOPO_IA_2"/>
    <property type="match status" value="1"/>
</dbReference>
<dbReference type="InterPro" id="IPR034144">
    <property type="entry name" value="TOPRIM_TopoIII"/>
</dbReference>
<comment type="similarity">
    <text evidence="2">Belongs to the type IA topoisomerase family.</text>
</comment>
<keyword evidence="5" id="KW-0238">DNA-binding</keyword>
<feature type="domain" description="Topo IA-type catalytic" evidence="12">
    <location>
        <begin position="151"/>
        <end position="597"/>
    </location>
</feature>
<evidence type="ECO:0000313" key="14">
    <source>
        <dbReference type="Proteomes" id="UP000306798"/>
    </source>
</evidence>
<evidence type="ECO:0000256" key="3">
    <source>
        <dbReference type="ARBA" id="ARBA00012891"/>
    </source>
</evidence>
<evidence type="ECO:0000256" key="8">
    <source>
        <dbReference type="ARBA" id="ARBA00031985"/>
    </source>
</evidence>
<sequence>MTVVIAEKRSVAQAVAAALGGGVERDGMIVCDGMRVTWAQGHLVELAEPGEYRDEWRTWRLETLPIDPDAWRWRVDPRAKARWDAVRAIVGAPDVDALVNACDPDREGEAIFDRIVSRLGCCLPVRRLWVASLEADAIREAWTRMRAAGEYRGLRDAADIRAKADWLIGMNASRAYTLVHDARMNIGRVQTPTLAMVVSRDEAVEHHVPVPYWVAVAPMGGWHLESSRFDDPAAARAAAAAAAHGVRIDRVERRLVHERPPHLYDLTGLQKDMARMHGMGAAATLAALQGLYERKLATYPRTDSNWITHDDLPTLEALLRADSLVDRYAPAMRSMTARPQLTVDDARVAGHTAILPTMRAAGIDPGGLDEDMRLVLARVARRMFEAVADDRTRLRVRVTAEAAGANGEPVEFTAACAHVVDAGWSAIDPATAPDTDDAEEDAEDGDARRDVIPQNLESGVTLGPVGATRVREGHTTPPKRFTEASLLSAMEHASRLLDDRSLRDALDDDASHSGGIGTPATRADVIEKLLRCAYIERRGRTLVSTHAGRALVSVVDPRLCDVAYTARMERALSDVEHGRADPASVMAEFRSYAVSIPALARSTKQDGTAGTNSVRESFGPCPRCGTDVVRRGGVWTCASNRSEKDGDGRWHDTDGCGFRIWPSVAGVRLTDANVRALLSGRSVARRGFTSKKGTKFDAALVLDADHGTRFEFARQGRRQP</sequence>
<dbReference type="GO" id="GO:0006265">
    <property type="term" value="P:DNA topological change"/>
    <property type="evidence" value="ECO:0007669"/>
    <property type="project" value="InterPro"/>
</dbReference>
<evidence type="ECO:0000256" key="7">
    <source>
        <dbReference type="ARBA" id="ARBA00030003"/>
    </source>
</evidence>
<dbReference type="PANTHER" id="PTHR11390:SF21">
    <property type="entry name" value="DNA TOPOISOMERASE 3-ALPHA"/>
    <property type="match status" value="1"/>
</dbReference>
<dbReference type="InterPro" id="IPR000380">
    <property type="entry name" value="Topo_IA"/>
</dbReference>
<dbReference type="InterPro" id="IPR013825">
    <property type="entry name" value="Topo_IA_cen_sub2"/>
</dbReference>
<dbReference type="Pfam" id="PF01131">
    <property type="entry name" value="Topoisom_bac"/>
    <property type="match status" value="1"/>
</dbReference>
<feature type="compositionally biased region" description="Acidic residues" evidence="11">
    <location>
        <begin position="434"/>
        <end position="444"/>
    </location>
</feature>
<evidence type="ECO:0000259" key="12">
    <source>
        <dbReference type="PROSITE" id="PS52039"/>
    </source>
</evidence>
<evidence type="ECO:0000256" key="2">
    <source>
        <dbReference type="ARBA" id="ARBA00009446"/>
    </source>
</evidence>
<protein>
    <recommendedName>
        <fullName evidence="3">DNA topoisomerase</fullName>
        <ecNumber evidence="3">5.6.2.1</ecNumber>
    </recommendedName>
    <alternativeName>
        <fullName evidence="10">Omega-protein</fullName>
    </alternativeName>
    <alternativeName>
        <fullName evidence="9">Relaxing enzyme</fullName>
    </alternativeName>
    <alternativeName>
        <fullName evidence="7">Swivelase</fullName>
    </alternativeName>
    <alternativeName>
        <fullName evidence="8">Untwisting enzyme</fullName>
    </alternativeName>
</protein>
<comment type="catalytic activity">
    <reaction evidence="1">
        <text>ATP-independent breakage of single-stranded DNA, followed by passage and rejoining.</text>
        <dbReference type="EC" id="5.6.2.1"/>
    </reaction>
</comment>
<dbReference type="SMART" id="SM00493">
    <property type="entry name" value="TOPRIM"/>
    <property type="match status" value="1"/>
</dbReference>
<dbReference type="AlphaFoldDB" id="A0A4S4F5R6"/>
<dbReference type="EMBL" id="SSTF01000036">
    <property type="protein sequence ID" value="THG24105.1"/>
    <property type="molecule type" value="Genomic_DNA"/>
</dbReference>
<dbReference type="Proteomes" id="UP000306798">
    <property type="component" value="Unassembled WGS sequence"/>
</dbReference>
<evidence type="ECO:0000256" key="11">
    <source>
        <dbReference type="SAM" id="MobiDB-lite"/>
    </source>
</evidence>
<proteinExistence type="inferred from homology"/>
<dbReference type="Gene3D" id="3.40.50.140">
    <property type="match status" value="1"/>
</dbReference>